<dbReference type="CDD" id="cd23451">
    <property type="entry name" value="beta-trefoil_Ricin_laminarinase"/>
    <property type="match status" value="1"/>
</dbReference>
<accession>A0A2X0IQX1</accession>
<dbReference type="InterPro" id="IPR035992">
    <property type="entry name" value="Ricin_B-like_lectins"/>
</dbReference>
<dbReference type="Pfam" id="PF00652">
    <property type="entry name" value="Ricin_B_lectin"/>
    <property type="match status" value="1"/>
</dbReference>
<dbReference type="InterPro" id="IPR000772">
    <property type="entry name" value="Ricin_B_lectin"/>
</dbReference>
<dbReference type="SMART" id="SM00458">
    <property type="entry name" value="RICIN"/>
    <property type="match status" value="1"/>
</dbReference>
<reference evidence="2 3" key="1">
    <citation type="submission" date="2018-06" db="EMBL/GenBank/DDBJ databases">
        <title>Streptacidiphilus pinicola sp. nov., isolated from pine grove soil.</title>
        <authorList>
            <person name="Roh S.G."/>
            <person name="Park S."/>
            <person name="Kim M.-K."/>
            <person name="Yun B.-R."/>
            <person name="Park J."/>
            <person name="Kim M.J."/>
            <person name="Kim Y.S."/>
            <person name="Kim S.B."/>
        </authorList>
    </citation>
    <scope>NUCLEOTIDE SEQUENCE [LARGE SCALE GENOMIC DNA]</scope>
    <source>
        <strain evidence="2 3">MMS16-CNU450</strain>
    </source>
</reference>
<dbReference type="AlphaFoldDB" id="A0A2X0IQX1"/>
<name>A0A2X0IQX1_9ACTN</name>
<gene>
    <name evidence="2" type="ORF">DN069_11500</name>
</gene>
<dbReference type="OrthoDB" id="9816459at2"/>
<keyword evidence="3" id="KW-1185">Reference proteome</keyword>
<dbReference type="SUPFAM" id="SSF50370">
    <property type="entry name" value="Ricin B-like lectins"/>
    <property type="match status" value="1"/>
</dbReference>
<protein>
    <recommendedName>
        <fullName evidence="1">Ricin B lectin domain-containing protein</fullName>
    </recommendedName>
</protein>
<proteinExistence type="predicted"/>
<comment type="caution">
    <text evidence="2">The sequence shown here is derived from an EMBL/GenBank/DDBJ whole genome shotgun (WGS) entry which is preliminary data.</text>
</comment>
<evidence type="ECO:0000313" key="2">
    <source>
        <dbReference type="EMBL" id="RAG85581.1"/>
    </source>
</evidence>
<dbReference type="InterPro" id="IPR013780">
    <property type="entry name" value="Glyco_hydro_b"/>
</dbReference>
<dbReference type="Proteomes" id="UP000248889">
    <property type="component" value="Unassembled WGS sequence"/>
</dbReference>
<feature type="domain" description="Ricin B lectin" evidence="1">
    <location>
        <begin position="164"/>
        <end position="289"/>
    </location>
</feature>
<organism evidence="2 3">
    <name type="scientific">Streptacidiphilus pinicola</name>
    <dbReference type="NCBI Taxonomy" id="2219663"/>
    <lineage>
        <taxon>Bacteria</taxon>
        <taxon>Bacillati</taxon>
        <taxon>Actinomycetota</taxon>
        <taxon>Actinomycetes</taxon>
        <taxon>Kitasatosporales</taxon>
        <taxon>Streptomycetaceae</taxon>
        <taxon>Streptacidiphilus</taxon>
    </lineage>
</organism>
<dbReference type="Gene3D" id="2.80.10.50">
    <property type="match status" value="1"/>
</dbReference>
<dbReference type="Gene3D" id="2.60.40.1180">
    <property type="entry name" value="Golgi alpha-mannosidase II"/>
    <property type="match status" value="1"/>
</dbReference>
<dbReference type="EMBL" id="QKYN01000040">
    <property type="protein sequence ID" value="RAG85581.1"/>
    <property type="molecule type" value="Genomic_DNA"/>
</dbReference>
<dbReference type="PROSITE" id="PS50231">
    <property type="entry name" value="RICIN_B_LECTIN"/>
    <property type="match status" value="1"/>
</dbReference>
<evidence type="ECO:0000313" key="3">
    <source>
        <dbReference type="Proteomes" id="UP000248889"/>
    </source>
</evidence>
<evidence type="ECO:0000259" key="1">
    <source>
        <dbReference type="SMART" id="SM00458"/>
    </source>
</evidence>
<sequence length="289" mass="29550">MGDLWGKTNETEPYIEQAANVALAVNESLVQDYDGLLRIAPALPPGWDADGTEYIHGGSTVSVQVHGGVIGTVGIHAGSTGIVTMRNPWPGQSVEVVDGTDESTVVVAPTTASQFSIPTTAGNSYLVQPVAAPVSGMTFAQLTGVPATTVSHLGTVRIGIDRTGPAGPITGINGLCVDDSGASTSNGNPIVVWGCSGAANQQWTVGTDGTLRTLGKCMDITGGGKANGTKIELWDCNGGANQVWQAQADGTLKNPQSGRCLDDSGAGPAGTQLIIWDCSASANQQWHLP</sequence>